<proteinExistence type="predicted"/>
<name>A0AB39C1T8_9CAUD</name>
<sequence length="29" mass="3178">MGTSFLLEESGFDEVMDLIGTVIMVRAIC</sequence>
<reference evidence="1" key="1">
    <citation type="submission" date="2024-06" db="EMBL/GenBank/DDBJ databases">
        <title>This phage originates from the Bacteriophage catalogue of the Bacteriophage Competence Centre, Department of Microbiology und Biotechnology, Max Rubner-Institut, Kiel, Germany.</title>
        <authorList>
            <person name="Sprotte S."/>
            <person name="Brinks E."/>
            <person name="Hille F."/>
        </authorList>
    </citation>
    <scope>NUCLEOTIDE SEQUENCE</scope>
</reference>
<accession>A0AB39C1T8</accession>
<dbReference type="EMBL" id="PP926504">
    <property type="protein sequence ID" value="XDJ00084.1"/>
    <property type="molecule type" value="Genomic_DNA"/>
</dbReference>
<evidence type="ECO:0000313" key="1">
    <source>
        <dbReference type="EMBL" id="XDJ00084.1"/>
    </source>
</evidence>
<organism evidence="1">
    <name type="scientific">Salmonella phage PMBT36</name>
    <dbReference type="NCBI Taxonomy" id="3229746"/>
    <lineage>
        <taxon>Viruses</taxon>
        <taxon>Duplodnaviria</taxon>
        <taxon>Heunggongvirae</taxon>
        <taxon>Uroviricota</taxon>
        <taxon>Caudoviricetes</taxon>
    </lineage>
</organism>
<protein>
    <submittedName>
        <fullName evidence="1">Uncharacterized protein</fullName>
    </submittedName>
</protein>